<accession>H5V6X6</accession>
<evidence type="ECO:0000313" key="4">
    <source>
        <dbReference type="Proteomes" id="UP000010297"/>
    </source>
</evidence>
<keyword evidence="1" id="KW-0732">Signal</keyword>
<dbReference type="GeneID" id="92829935"/>
<keyword evidence="4" id="KW-1185">Reference proteome</keyword>
<name>H5V6X6_ATLHE</name>
<dbReference type="Gene3D" id="3.40.710.10">
    <property type="entry name" value="DD-peptidase/beta-lactamase superfamily"/>
    <property type="match status" value="1"/>
</dbReference>
<comment type="caution">
    <text evidence="3">The sequence shown here is derived from an EMBL/GenBank/DDBJ whole genome shotgun (WGS) entry which is preliminary data.</text>
</comment>
<evidence type="ECO:0000313" key="3">
    <source>
        <dbReference type="EMBL" id="GAB53734.1"/>
    </source>
</evidence>
<dbReference type="PANTHER" id="PTHR46825:SF9">
    <property type="entry name" value="BETA-LACTAMASE-RELATED DOMAIN-CONTAINING PROTEIN"/>
    <property type="match status" value="1"/>
</dbReference>
<feature type="chain" id="PRO_5003600623" evidence="1">
    <location>
        <begin position="26"/>
        <end position="402"/>
    </location>
</feature>
<evidence type="ECO:0000256" key="1">
    <source>
        <dbReference type="SAM" id="SignalP"/>
    </source>
</evidence>
<dbReference type="eggNOG" id="COG1680">
    <property type="taxonomic scope" value="Bacteria"/>
</dbReference>
<dbReference type="Proteomes" id="UP000010297">
    <property type="component" value="Unassembled WGS sequence"/>
</dbReference>
<proteinExistence type="predicted"/>
<protein>
    <submittedName>
        <fullName evidence="3">Beta-lactamase</fullName>
    </submittedName>
</protein>
<dbReference type="AlphaFoldDB" id="H5V6X6"/>
<dbReference type="InterPro" id="IPR012338">
    <property type="entry name" value="Beta-lactam/transpept-like"/>
</dbReference>
<dbReference type="SUPFAM" id="SSF56601">
    <property type="entry name" value="beta-lactamase/transpeptidase-like"/>
    <property type="match status" value="1"/>
</dbReference>
<reference evidence="3 4" key="1">
    <citation type="submission" date="2012-02" db="EMBL/GenBank/DDBJ databases">
        <title>Whole genome shotgun sequence of Escherichia hermannii NBRC 105704.</title>
        <authorList>
            <person name="Yoshida I."/>
            <person name="Hosoyama A."/>
            <person name="Tsuchikane K."/>
            <person name="Katsumata H."/>
            <person name="Yamazaki S."/>
            <person name="Fujita N."/>
        </authorList>
    </citation>
    <scope>NUCLEOTIDE SEQUENCE [LARGE SCALE GENOMIC DNA]</scope>
    <source>
        <strain evidence="3 4">NBRC 105704</strain>
    </source>
</reference>
<dbReference type="PANTHER" id="PTHR46825">
    <property type="entry name" value="D-ALANYL-D-ALANINE-CARBOXYPEPTIDASE/ENDOPEPTIDASE AMPH"/>
    <property type="match status" value="1"/>
</dbReference>
<dbReference type="EMBL" id="BAFF01000019">
    <property type="protein sequence ID" value="GAB53734.1"/>
    <property type="molecule type" value="Genomic_DNA"/>
</dbReference>
<dbReference type="PROSITE" id="PS51257">
    <property type="entry name" value="PROKAR_LIPOPROTEIN"/>
    <property type="match status" value="1"/>
</dbReference>
<dbReference type="InterPro" id="IPR001466">
    <property type="entry name" value="Beta-lactam-related"/>
</dbReference>
<organism evidence="3 4">
    <name type="scientific">Atlantibacter hermannii NBRC 105704</name>
    <dbReference type="NCBI Taxonomy" id="1115512"/>
    <lineage>
        <taxon>Bacteria</taxon>
        <taxon>Pseudomonadati</taxon>
        <taxon>Pseudomonadota</taxon>
        <taxon>Gammaproteobacteria</taxon>
        <taxon>Enterobacterales</taxon>
        <taxon>Enterobacteriaceae</taxon>
        <taxon>Atlantibacter</taxon>
    </lineage>
</organism>
<dbReference type="RefSeq" id="WP_002438228.1">
    <property type="nucleotide sequence ID" value="NZ_BAFF01000019.1"/>
</dbReference>
<gene>
    <name evidence="3" type="primary">ampC</name>
    <name evidence="3" type="ORF">EH105704_19_00510</name>
</gene>
<feature type="domain" description="Beta-lactamase-related" evidence="2">
    <location>
        <begin position="46"/>
        <end position="374"/>
    </location>
</feature>
<sequence length="402" mass="44967">MKKFTTRFYGLLLVALLLSGCGTLSQMSSPAGTQELLTHDSLDGDIDSVVRHYMAEKAVSGMTVAVIHRYGEPQYYAWGVTDAVHGYPVKPDTLFALGSLSKGVTAEVVACLVKEGRFKWSDTLVTLLPPGTPLSKDAKNITLLELVTHTSGLPRQNMDLPMLKKFIGYLGNGENFYGELDSDNVLHYLADWQAPKRKAPEYSNLGYALIGYILKYQTHDDIQTLASRYIFRPLKMRQTSFYPQQLASFPYRALGHAGDQPKFIARGQLTPDWRFTHNMVAAASLYSNAEDLIAYARYHISKTQDSALDAVFAEAGSRYYHRPNQWQGLAWVTDEIGEKKITWQVGYIGGYSSFIGFDKQRGNAVVVLQNAFNWSNYIGMTLLLDMADSDRRDLAGRRPARG</sequence>
<dbReference type="Pfam" id="PF00144">
    <property type="entry name" value="Beta-lactamase"/>
    <property type="match status" value="1"/>
</dbReference>
<feature type="signal peptide" evidence="1">
    <location>
        <begin position="1"/>
        <end position="25"/>
    </location>
</feature>
<dbReference type="InterPro" id="IPR050491">
    <property type="entry name" value="AmpC-like"/>
</dbReference>
<evidence type="ECO:0000259" key="2">
    <source>
        <dbReference type="Pfam" id="PF00144"/>
    </source>
</evidence>